<dbReference type="EMBL" id="QQSY01000001">
    <property type="protein sequence ID" value="RDI99364.1"/>
    <property type="molecule type" value="Genomic_DNA"/>
</dbReference>
<accession>A0A370K9N6</accession>
<dbReference type="Proteomes" id="UP000254711">
    <property type="component" value="Unassembled WGS sequence"/>
</dbReference>
<dbReference type="InterPro" id="IPR027843">
    <property type="entry name" value="DUF4440"/>
</dbReference>
<name>A0A370K9N6_9GAMM</name>
<sequence length="277" mass="30911">MMLAPSRSSPKILMDKRLVYLALCLGLAAATPGFASSTSLPEIASGSSARPRTAEAGVTRILRQNDELLLNAIHRGDRETWDRLTTSDFMYVEEGDVNRKPEFLRQLKEDGLAPLVIREYEVQVIGDTAQVFHRDDVPQRPGGPSTGNSHLLMTETWQHIDGCWLLRIVHTDRIRVDPPAITLSPQQMDELVGAYRSGTMTYVVRRQAGQILGSTDGTHFEVLMAETRDVLFEPGNVWVKKIFQRDTKGRVTGFADRSESSERAWTRVAAEAQGPVH</sequence>
<keyword evidence="3" id="KW-1185">Reference proteome</keyword>
<evidence type="ECO:0000313" key="2">
    <source>
        <dbReference type="EMBL" id="RDI99364.1"/>
    </source>
</evidence>
<protein>
    <submittedName>
        <fullName evidence="2">Nuclear transport factor 2 family protein</fullName>
    </submittedName>
</protein>
<dbReference type="Gene3D" id="3.10.450.50">
    <property type="match status" value="1"/>
</dbReference>
<feature type="domain" description="DUF4440" evidence="1">
    <location>
        <begin position="62"/>
        <end position="165"/>
    </location>
</feature>
<dbReference type="Pfam" id="PF14534">
    <property type="entry name" value="DUF4440"/>
    <property type="match status" value="1"/>
</dbReference>
<dbReference type="SUPFAM" id="SSF54427">
    <property type="entry name" value="NTF2-like"/>
    <property type="match status" value="1"/>
</dbReference>
<organism evidence="2 3">
    <name type="scientific">Dyella solisilvae</name>
    <dbReference type="NCBI Taxonomy" id="1920168"/>
    <lineage>
        <taxon>Bacteria</taxon>
        <taxon>Pseudomonadati</taxon>
        <taxon>Pseudomonadota</taxon>
        <taxon>Gammaproteobacteria</taxon>
        <taxon>Lysobacterales</taxon>
        <taxon>Rhodanobacteraceae</taxon>
        <taxon>Dyella</taxon>
    </lineage>
</organism>
<comment type="caution">
    <text evidence="2">The sequence shown here is derived from an EMBL/GenBank/DDBJ whole genome shotgun (WGS) entry which is preliminary data.</text>
</comment>
<evidence type="ECO:0000259" key="1">
    <source>
        <dbReference type="Pfam" id="PF14534"/>
    </source>
</evidence>
<reference evidence="2 3" key="1">
    <citation type="submission" date="2018-07" db="EMBL/GenBank/DDBJ databases">
        <title>Dyella solisilvae sp. nov., isolated from the pine and broad-leaved mixed forest soil.</title>
        <authorList>
            <person name="Gao Z."/>
            <person name="Qiu L."/>
        </authorList>
    </citation>
    <scope>NUCLEOTIDE SEQUENCE [LARGE SCALE GENOMIC DNA]</scope>
    <source>
        <strain evidence="2 3">DHG54</strain>
    </source>
</reference>
<dbReference type="InterPro" id="IPR032710">
    <property type="entry name" value="NTF2-like_dom_sf"/>
</dbReference>
<proteinExistence type="predicted"/>
<dbReference type="AlphaFoldDB" id="A0A370K9N6"/>
<gene>
    <name evidence="2" type="ORF">DVT68_00425</name>
</gene>
<evidence type="ECO:0000313" key="3">
    <source>
        <dbReference type="Proteomes" id="UP000254711"/>
    </source>
</evidence>